<dbReference type="OrthoDB" id="10371555at2759"/>
<sequence length="206" mass="22997">MANSSSFQQRLAAMSYDQVLEALYEEPRALVLALPESFRDQLARTVLETGWRAKEVGRAEGRLEGRRDSIDAKLKLFGCSARSPVNEVLECIDTLTSFKYEGSSPELERKALVEAGSFEALAYQTAGFSVSNLRSNPKQGVLLSAYYHQSSKICISRIIETFGAKEGSRDEFDLPFIEMCRDLSSADFLQVSDALHKLRQNAKDIL</sequence>
<dbReference type="AlphaFoldDB" id="A0A061BD82"/>
<evidence type="ECO:0000313" key="1">
    <source>
        <dbReference type="EMBL" id="CDR47322.1"/>
    </source>
</evidence>
<organism evidence="1">
    <name type="scientific">Rhodotorula toruloides</name>
    <name type="common">Yeast</name>
    <name type="synonym">Rhodosporidium toruloides</name>
    <dbReference type="NCBI Taxonomy" id="5286"/>
    <lineage>
        <taxon>Eukaryota</taxon>
        <taxon>Fungi</taxon>
        <taxon>Dikarya</taxon>
        <taxon>Basidiomycota</taxon>
        <taxon>Pucciniomycotina</taxon>
        <taxon>Microbotryomycetes</taxon>
        <taxon>Sporidiobolales</taxon>
        <taxon>Sporidiobolaceae</taxon>
        <taxon>Rhodotorula</taxon>
    </lineage>
</organism>
<name>A0A061BD82_RHOTO</name>
<dbReference type="EMBL" id="LK052949">
    <property type="protein sequence ID" value="CDR47322.1"/>
    <property type="molecule type" value="Genomic_DNA"/>
</dbReference>
<gene>
    <name evidence="1" type="ORF">RHTO0S_14e02146g</name>
</gene>
<reference evidence="1" key="1">
    <citation type="journal article" date="2014" name="Genome Announc.">
        <title>Draft genome sequence of Rhodosporidium toruloides CECT1137, an oleaginous yeast of biotechnological interest.</title>
        <authorList>
            <person name="Morin N."/>
            <person name="Calcas X."/>
            <person name="Devillers H."/>
            <person name="Durrens P."/>
            <person name="Sherman D.J."/>
            <person name="Nicaud J.-M."/>
            <person name="Neuveglise C."/>
        </authorList>
    </citation>
    <scope>NUCLEOTIDE SEQUENCE</scope>
    <source>
        <strain evidence="1">CECT1137</strain>
    </source>
</reference>
<protein>
    <submittedName>
        <fullName evidence="1">RHTO0S14e02146g1_1</fullName>
    </submittedName>
</protein>
<accession>A0A061BD82</accession>
<proteinExistence type="predicted"/>